<sequence length="113" mass="12436">VQIGANQPFSLPVSCDSLVLQGLRCEWGVGGLHLVLSLSLSHTDHWKFNMAPHGKGLSEDLKKRIVAPHKDGLGYKKIAKTLKLSCSTVAKTIQRFNRTGSAQNRPRHGRPRS</sequence>
<dbReference type="InterPro" id="IPR057667">
    <property type="entry name" value="HTH_SB"/>
</dbReference>
<dbReference type="Pfam" id="PF25787">
    <property type="entry name" value="HTH_SB"/>
    <property type="match status" value="1"/>
</dbReference>
<dbReference type="Gene3D" id="1.10.10.10">
    <property type="entry name" value="Winged helix-like DNA-binding domain superfamily/Winged helix DNA-binding domain"/>
    <property type="match status" value="1"/>
</dbReference>
<name>A0ABN9DAH1_9NEOB</name>
<dbReference type="InterPro" id="IPR036388">
    <property type="entry name" value="WH-like_DNA-bd_sf"/>
</dbReference>
<dbReference type="SUPFAM" id="SSF46689">
    <property type="entry name" value="Homeodomain-like"/>
    <property type="match status" value="1"/>
</dbReference>
<evidence type="ECO:0000259" key="1">
    <source>
        <dbReference type="Pfam" id="PF25787"/>
    </source>
</evidence>
<reference evidence="2" key="1">
    <citation type="submission" date="2023-05" db="EMBL/GenBank/DDBJ databases">
        <authorList>
            <person name="Stuckert A."/>
        </authorList>
    </citation>
    <scope>NUCLEOTIDE SEQUENCE</scope>
</reference>
<comment type="caution">
    <text evidence="2">The sequence shown here is derived from an EMBL/GenBank/DDBJ whole genome shotgun (WGS) entry which is preliminary data.</text>
</comment>
<accession>A0ABN9DAH1</accession>
<organism evidence="2 3">
    <name type="scientific">Staurois parvus</name>
    <dbReference type="NCBI Taxonomy" id="386267"/>
    <lineage>
        <taxon>Eukaryota</taxon>
        <taxon>Metazoa</taxon>
        <taxon>Chordata</taxon>
        <taxon>Craniata</taxon>
        <taxon>Vertebrata</taxon>
        <taxon>Euteleostomi</taxon>
        <taxon>Amphibia</taxon>
        <taxon>Batrachia</taxon>
        <taxon>Anura</taxon>
        <taxon>Neobatrachia</taxon>
        <taxon>Ranoidea</taxon>
        <taxon>Ranidae</taxon>
        <taxon>Staurois</taxon>
    </lineage>
</organism>
<evidence type="ECO:0000313" key="3">
    <source>
        <dbReference type="Proteomes" id="UP001162483"/>
    </source>
</evidence>
<dbReference type="Proteomes" id="UP001162483">
    <property type="component" value="Unassembled WGS sequence"/>
</dbReference>
<protein>
    <recommendedName>
        <fullName evidence="1">Sleeping Beauty transposase HTH domain-containing protein</fullName>
    </recommendedName>
</protein>
<gene>
    <name evidence="2" type="ORF">SPARVUS_LOCUS6940849</name>
</gene>
<keyword evidence="3" id="KW-1185">Reference proteome</keyword>
<feature type="non-terminal residue" evidence="2">
    <location>
        <position position="1"/>
    </location>
</feature>
<evidence type="ECO:0000313" key="2">
    <source>
        <dbReference type="EMBL" id="CAI9569579.1"/>
    </source>
</evidence>
<dbReference type="InterPro" id="IPR009057">
    <property type="entry name" value="Homeodomain-like_sf"/>
</dbReference>
<feature type="domain" description="Sleeping Beauty transposase HTH" evidence="1">
    <location>
        <begin position="54"/>
        <end position="100"/>
    </location>
</feature>
<proteinExistence type="predicted"/>
<dbReference type="EMBL" id="CATNWA010014249">
    <property type="protein sequence ID" value="CAI9569579.1"/>
    <property type="molecule type" value="Genomic_DNA"/>
</dbReference>